<dbReference type="PROSITE" id="PS51257">
    <property type="entry name" value="PROKAR_LIPOPROTEIN"/>
    <property type="match status" value="1"/>
</dbReference>
<dbReference type="InterPro" id="IPR017734">
    <property type="entry name" value="T6SS_SciN"/>
</dbReference>
<dbReference type="EMBL" id="MAJU01000008">
    <property type="protein sequence ID" value="OCH22151.1"/>
    <property type="molecule type" value="Genomic_DNA"/>
</dbReference>
<organism evidence="2 3">
    <name type="scientific">Aliivibrio logei</name>
    <name type="common">Vibrio logei</name>
    <dbReference type="NCBI Taxonomy" id="688"/>
    <lineage>
        <taxon>Bacteria</taxon>
        <taxon>Pseudomonadati</taxon>
        <taxon>Pseudomonadota</taxon>
        <taxon>Gammaproteobacteria</taxon>
        <taxon>Vibrionales</taxon>
        <taxon>Vibrionaceae</taxon>
        <taxon>Aliivibrio</taxon>
    </lineage>
</organism>
<keyword evidence="2" id="KW-0449">Lipoprotein</keyword>
<comment type="caution">
    <text evidence="2">The sequence shown here is derived from an EMBL/GenBank/DDBJ whole genome shotgun (WGS) entry which is preliminary data.</text>
</comment>
<dbReference type="AlphaFoldDB" id="A0A1B9P1F5"/>
<gene>
    <name evidence="2" type="ORF">A6E04_09890</name>
</gene>
<feature type="signal peptide" evidence="1">
    <location>
        <begin position="1"/>
        <end position="19"/>
    </location>
</feature>
<dbReference type="Proteomes" id="UP000093523">
    <property type="component" value="Unassembled WGS sequence"/>
</dbReference>
<dbReference type="NCBIfam" id="TIGR03352">
    <property type="entry name" value="VI_chp_3"/>
    <property type="match status" value="1"/>
</dbReference>
<proteinExistence type="predicted"/>
<dbReference type="Pfam" id="PF12790">
    <property type="entry name" value="T6SS-SciN"/>
    <property type="match status" value="1"/>
</dbReference>
<sequence>MKSLFALLTILMFSGCSNTPEPTYVALTLNASANLNPDHVDRPSPLVIRIIELSSITSLENAEFFDLYNNAKANLGPDFIAEEEIILRPGDKKIIKLKLSEKGQYLAVIGAYQNIESADWRYIYTVEPEEAQKIELIATDTSIVKLERVKKKNTTPANNPHI</sequence>
<dbReference type="PANTHER" id="PTHR37625">
    <property type="entry name" value="OUTER MEMBRANE LIPOPROTEIN-RELATED"/>
    <property type="match status" value="1"/>
</dbReference>
<dbReference type="RefSeq" id="WP_023604605.1">
    <property type="nucleotide sequence ID" value="NZ_CAWMPN010000008.1"/>
</dbReference>
<protein>
    <submittedName>
        <fullName evidence="2">Type VI secretion system-associated lipoprotein</fullName>
    </submittedName>
</protein>
<dbReference type="OrthoDB" id="5471061at2"/>
<evidence type="ECO:0000256" key="1">
    <source>
        <dbReference type="SAM" id="SignalP"/>
    </source>
</evidence>
<dbReference type="InterPro" id="IPR038706">
    <property type="entry name" value="Type_VI_SciN-like_sf"/>
</dbReference>
<feature type="chain" id="PRO_5008632386" evidence="1">
    <location>
        <begin position="20"/>
        <end position="162"/>
    </location>
</feature>
<evidence type="ECO:0000313" key="2">
    <source>
        <dbReference type="EMBL" id="OCH22151.1"/>
    </source>
</evidence>
<dbReference type="PANTHER" id="PTHR37625:SF4">
    <property type="entry name" value="OUTER MEMBRANE LIPOPROTEIN"/>
    <property type="match status" value="1"/>
</dbReference>
<dbReference type="Gene3D" id="2.60.40.4150">
    <property type="entry name" value="Type VI secretion system, lipoprotein SciN"/>
    <property type="match status" value="1"/>
</dbReference>
<accession>A0A1B9P1F5</accession>
<keyword evidence="1" id="KW-0732">Signal</keyword>
<reference evidence="2 3" key="1">
    <citation type="submission" date="2016-06" db="EMBL/GenBank/DDBJ databases">
        <authorList>
            <person name="Kjaerup R.B."/>
            <person name="Dalgaard T.S."/>
            <person name="Juul-Madsen H.R."/>
        </authorList>
    </citation>
    <scope>NUCLEOTIDE SEQUENCE [LARGE SCALE GENOMIC DNA]</scope>
    <source>
        <strain evidence="2 3">1S159</strain>
    </source>
</reference>
<evidence type="ECO:0000313" key="3">
    <source>
        <dbReference type="Proteomes" id="UP000093523"/>
    </source>
</evidence>
<name>A0A1B9P1F5_ALILO</name>
<dbReference type="STRING" id="688.A6E04_09890"/>